<evidence type="ECO:0000313" key="2">
    <source>
        <dbReference type="Proteomes" id="UP000175989"/>
    </source>
</evidence>
<gene>
    <name evidence="1" type="ORF">DUPY_31640</name>
</gene>
<reference evidence="2" key="1">
    <citation type="journal article" date="2016" name="Front. Microbiol.">
        <title>Molecular Keys to the Janthinobacterium and Duganella spp. Interaction with the Plant Pathogen Fusarium graminearum.</title>
        <authorList>
            <person name="Haack F.S."/>
            <person name="Poehlein A."/>
            <person name="Kroger C."/>
            <person name="Voigt C.A."/>
            <person name="Piepenbring M."/>
            <person name="Bode H.B."/>
            <person name="Daniel R."/>
            <person name="Schafer W."/>
            <person name="Streit W.R."/>
        </authorList>
    </citation>
    <scope>NUCLEOTIDE SEQUENCE [LARGE SCALE GENOMIC DNA]</scope>
    <source>
        <strain evidence="2">T54</strain>
    </source>
</reference>
<dbReference type="RefSeq" id="WP_070249368.1">
    <property type="nucleotide sequence ID" value="NZ_LROM01000092.1"/>
</dbReference>
<protein>
    <submittedName>
        <fullName evidence="1">Uncharacterized protein</fullName>
    </submittedName>
</protein>
<proteinExistence type="predicted"/>
<organism evidence="1 2">
    <name type="scientific">Duganella phyllosphaerae</name>
    <dbReference type="NCBI Taxonomy" id="762836"/>
    <lineage>
        <taxon>Bacteria</taxon>
        <taxon>Pseudomonadati</taxon>
        <taxon>Pseudomonadota</taxon>
        <taxon>Betaproteobacteria</taxon>
        <taxon>Burkholderiales</taxon>
        <taxon>Oxalobacteraceae</taxon>
        <taxon>Telluria group</taxon>
        <taxon>Duganella</taxon>
    </lineage>
</organism>
<evidence type="ECO:0000313" key="1">
    <source>
        <dbReference type="EMBL" id="OEZ98219.1"/>
    </source>
</evidence>
<accession>A0A1E7WHV5</accession>
<dbReference type="Proteomes" id="UP000175989">
    <property type="component" value="Unassembled WGS sequence"/>
</dbReference>
<dbReference type="EMBL" id="LROM01000092">
    <property type="protein sequence ID" value="OEZ98219.1"/>
    <property type="molecule type" value="Genomic_DNA"/>
</dbReference>
<name>A0A1E7WHV5_9BURK</name>
<sequence>MKNIQIFDGADNSVYDIFAATDEEFALIFSPGTDVAFIDEIYEQQSAEVLDAIFTAIWQRRVPKSQVAGIQGILFYENEHKKVYYPTRRDEEAVNPDGSKLR</sequence>
<dbReference type="OrthoDB" id="8761919at2"/>
<dbReference type="AlphaFoldDB" id="A0A1E7WHV5"/>
<comment type="caution">
    <text evidence="1">The sequence shown here is derived from an EMBL/GenBank/DDBJ whole genome shotgun (WGS) entry which is preliminary data.</text>
</comment>
<keyword evidence="2" id="KW-1185">Reference proteome</keyword>